<feature type="compositionally biased region" description="Polar residues" evidence="1">
    <location>
        <begin position="97"/>
        <end position="117"/>
    </location>
</feature>
<gene>
    <name evidence="4" type="ORF">C9374_001817</name>
</gene>
<feature type="region of interest" description="Disordered" evidence="1">
    <location>
        <begin position="85"/>
        <end position="117"/>
    </location>
</feature>
<dbReference type="InterPro" id="IPR057589">
    <property type="entry name" value="GT_PLOD"/>
</dbReference>
<feature type="transmembrane region" description="Helical" evidence="2">
    <location>
        <begin position="16"/>
        <end position="35"/>
    </location>
</feature>
<organism evidence="4 5">
    <name type="scientific">Naegleria lovaniensis</name>
    <name type="common">Amoeba</name>
    <dbReference type="NCBI Taxonomy" id="51637"/>
    <lineage>
        <taxon>Eukaryota</taxon>
        <taxon>Discoba</taxon>
        <taxon>Heterolobosea</taxon>
        <taxon>Tetramitia</taxon>
        <taxon>Eutetramitia</taxon>
        <taxon>Vahlkampfiidae</taxon>
        <taxon>Naegleria</taxon>
    </lineage>
</organism>
<keyword evidence="5" id="KW-1185">Reference proteome</keyword>
<feature type="compositionally biased region" description="Basic and acidic residues" evidence="1">
    <location>
        <begin position="85"/>
        <end position="96"/>
    </location>
</feature>
<accession>A0AA88GRE7</accession>
<dbReference type="Pfam" id="PF25342">
    <property type="entry name" value="GT_PLOD"/>
    <property type="match status" value="1"/>
</dbReference>
<comment type="caution">
    <text evidence="4">The sequence shown here is derived from an EMBL/GenBank/DDBJ whole genome shotgun (WGS) entry which is preliminary data.</text>
</comment>
<sequence length="415" mass="47457">MSQLKSRTQTSSRKTLIIIVVLFFFANGGLFLFVINRRSSASNLSSDNEIQDDLPMISDSDLHDNFPSDDTITFLKNQFVSLEKENNEKDNKDKSTMEQTSESETRSITPTNSNTASTRMVPMNVLGEEFYPITIATKLNENACKLLYSALRNGINFNILGYGMEKFTLSQKIDITFEEIEKVNNPNAILMFLDAYDVVVLQHAEAIISKFLKKFPGYSAVYNAEMNCHPFGVVESAKKRWGGDPYCLSQYPPSPNRFRYLNSGAFIGRQSALLDLYKKILALPQDIKDDLFDDQGMTAYVWLTQARDYLTLDYKGDLFLSLLEVQAHEFRVHKQNNPPERNEDVTATHADFWLEFNTHHNYPATLHGNGWGKWTLFSVEATLPWNWKSLDFTKASDFVWINGEKTSFNSICSKY</sequence>
<dbReference type="CDD" id="cd22997">
    <property type="entry name" value="GT_LH"/>
    <property type="match status" value="1"/>
</dbReference>
<evidence type="ECO:0000256" key="2">
    <source>
        <dbReference type="SAM" id="Phobius"/>
    </source>
</evidence>
<dbReference type="EMBL" id="PYSW02000013">
    <property type="protein sequence ID" value="KAG2387485.1"/>
    <property type="molecule type" value="Genomic_DNA"/>
</dbReference>
<keyword evidence="2" id="KW-0812">Transmembrane</keyword>
<proteinExistence type="predicted"/>
<dbReference type="AlphaFoldDB" id="A0AA88GRE7"/>
<evidence type="ECO:0000259" key="3">
    <source>
        <dbReference type="Pfam" id="PF25342"/>
    </source>
</evidence>
<dbReference type="GeneID" id="68094273"/>
<evidence type="ECO:0000313" key="5">
    <source>
        <dbReference type="Proteomes" id="UP000816034"/>
    </source>
</evidence>
<evidence type="ECO:0000313" key="4">
    <source>
        <dbReference type="EMBL" id="KAG2387485.1"/>
    </source>
</evidence>
<dbReference type="RefSeq" id="XP_044551477.1">
    <property type="nucleotide sequence ID" value="XM_044691166.1"/>
</dbReference>
<reference evidence="4 5" key="1">
    <citation type="journal article" date="2018" name="BMC Genomics">
        <title>The genome of Naegleria lovaniensis, the basis for a comparative approach to unravel pathogenicity factors of the human pathogenic amoeba N. fowleri.</title>
        <authorList>
            <person name="Liechti N."/>
            <person name="Schurch N."/>
            <person name="Bruggmann R."/>
            <person name="Wittwer M."/>
        </authorList>
    </citation>
    <scope>NUCLEOTIDE SEQUENCE [LARGE SCALE GENOMIC DNA]</scope>
    <source>
        <strain evidence="4 5">ATCC 30569</strain>
    </source>
</reference>
<protein>
    <recommendedName>
        <fullName evidence="3">PLOD1-3-like GT domain-containing protein</fullName>
    </recommendedName>
</protein>
<keyword evidence="2" id="KW-1133">Transmembrane helix</keyword>
<dbReference type="Proteomes" id="UP000816034">
    <property type="component" value="Unassembled WGS sequence"/>
</dbReference>
<feature type="domain" description="PLOD1-3-like GT" evidence="3">
    <location>
        <begin position="131"/>
        <end position="388"/>
    </location>
</feature>
<keyword evidence="2" id="KW-0472">Membrane</keyword>
<evidence type="ECO:0000256" key="1">
    <source>
        <dbReference type="SAM" id="MobiDB-lite"/>
    </source>
</evidence>
<name>A0AA88GRE7_NAELO</name>